<organism evidence="5 6">
    <name type="scientific">Cellvibrio fibrivorans</name>
    <dbReference type="NCBI Taxonomy" id="126350"/>
    <lineage>
        <taxon>Bacteria</taxon>
        <taxon>Pseudomonadati</taxon>
        <taxon>Pseudomonadota</taxon>
        <taxon>Gammaproteobacteria</taxon>
        <taxon>Cellvibrionales</taxon>
        <taxon>Cellvibrionaceae</taxon>
        <taxon>Cellvibrio</taxon>
    </lineage>
</organism>
<protein>
    <submittedName>
        <fullName evidence="5">2-polyprenyl-3-methyl-5-hydroxy-6-metoxy-1, 4-benzoquinol methylase</fullName>
    </submittedName>
</protein>
<comment type="caution">
    <text evidence="5">The sequence shown here is derived from an EMBL/GenBank/DDBJ whole genome shotgun (WGS) entry which is preliminary data.</text>
</comment>
<dbReference type="Proteomes" id="UP001253595">
    <property type="component" value="Unassembled WGS sequence"/>
</dbReference>
<reference evidence="5 6" key="1">
    <citation type="submission" date="2023-07" db="EMBL/GenBank/DDBJ databases">
        <title>Sorghum-associated microbial communities from plants grown in Nebraska, USA.</title>
        <authorList>
            <person name="Schachtman D."/>
        </authorList>
    </citation>
    <scope>NUCLEOTIDE SEQUENCE [LARGE SCALE GENOMIC DNA]</scope>
    <source>
        <strain evidence="5 6">BE190</strain>
    </source>
</reference>
<keyword evidence="2" id="KW-0808">Transferase</keyword>
<evidence type="ECO:0000256" key="3">
    <source>
        <dbReference type="ARBA" id="ARBA00022691"/>
    </source>
</evidence>
<dbReference type="PANTHER" id="PTHR43464:SF19">
    <property type="entry name" value="UBIQUINONE BIOSYNTHESIS O-METHYLTRANSFERASE, MITOCHONDRIAL"/>
    <property type="match status" value="1"/>
</dbReference>
<dbReference type="InterPro" id="IPR029063">
    <property type="entry name" value="SAM-dependent_MTases_sf"/>
</dbReference>
<feature type="domain" description="Methyltransferase type 11" evidence="4">
    <location>
        <begin position="43"/>
        <end position="141"/>
    </location>
</feature>
<proteinExistence type="predicted"/>
<dbReference type="InterPro" id="IPR013216">
    <property type="entry name" value="Methyltransf_11"/>
</dbReference>
<dbReference type="EMBL" id="JAVDVX010000003">
    <property type="protein sequence ID" value="MDR7089818.1"/>
    <property type="molecule type" value="Genomic_DNA"/>
</dbReference>
<evidence type="ECO:0000259" key="4">
    <source>
        <dbReference type="Pfam" id="PF08241"/>
    </source>
</evidence>
<evidence type="ECO:0000256" key="1">
    <source>
        <dbReference type="ARBA" id="ARBA00022603"/>
    </source>
</evidence>
<evidence type="ECO:0000256" key="2">
    <source>
        <dbReference type="ARBA" id="ARBA00022679"/>
    </source>
</evidence>
<dbReference type="SUPFAM" id="SSF53335">
    <property type="entry name" value="S-adenosyl-L-methionine-dependent methyltransferases"/>
    <property type="match status" value="1"/>
</dbReference>
<keyword evidence="3" id="KW-0949">S-adenosyl-L-methionine</keyword>
<evidence type="ECO:0000313" key="5">
    <source>
        <dbReference type="EMBL" id="MDR7089818.1"/>
    </source>
</evidence>
<dbReference type="PANTHER" id="PTHR43464">
    <property type="entry name" value="METHYLTRANSFERASE"/>
    <property type="match status" value="1"/>
</dbReference>
<gene>
    <name evidence="5" type="ORF">J2X05_001840</name>
</gene>
<accession>A0ABU1UXJ8</accession>
<keyword evidence="6" id="KW-1185">Reference proteome</keyword>
<dbReference type="RefSeq" id="WP_310071545.1">
    <property type="nucleotide sequence ID" value="NZ_JAVDVX010000003.1"/>
</dbReference>
<dbReference type="GO" id="GO:0008168">
    <property type="term" value="F:methyltransferase activity"/>
    <property type="evidence" value="ECO:0007669"/>
    <property type="project" value="UniProtKB-KW"/>
</dbReference>
<dbReference type="CDD" id="cd02440">
    <property type="entry name" value="AdoMet_MTases"/>
    <property type="match status" value="1"/>
</dbReference>
<dbReference type="Gene3D" id="3.40.50.150">
    <property type="entry name" value="Vaccinia Virus protein VP39"/>
    <property type="match status" value="1"/>
</dbReference>
<keyword evidence="1 5" id="KW-0489">Methyltransferase</keyword>
<dbReference type="GO" id="GO:0032259">
    <property type="term" value="P:methylation"/>
    <property type="evidence" value="ECO:0007669"/>
    <property type="project" value="UniProtKB-KW"/>
</dbReference>
<name>A0ABU1UXJ8_9GAMM</name>
<evidence type="ECO:0000313" key="6">
    <source>
        <dbReference type="Proteomes" id="UP001253595"/>
    </source>
</evidence>
<dbReference type="Pfam" id="PF08241">
    <property type="entry name" value="Methyltransf_11"/>
    <property type="match status" value="1"/>
</dbReference>
<sequence>MTAGTEGYERFIPLFIESAQSLDFHQSCKDYKKFLPSAPASLLDIGSGAGQNAAALASLGYHVTAVEPMYEFLNAALNKYGTLSVRWMQGGLPELACLNPHDEMFDFVLIEGVWHHLNEEERAVSIACLSSIIKPGGRCAISLRNGPPGMGTRVYPTDVSSTINAFASFGFEAAFYVENQPSIFDFKENVKWARIVLQKRFGKPS</sequence>